<proteinExistence type="predicted"/>
<dbReference type="EMBL" id="GGLE01002557">
    <property type="protein sequence ID" value="MBY06683.1"/>
    <property type="molecule type" value="Transcribed_RNA"/>
</dbReference>
<name>A0A2R5LAY7_9ACAR</name>
<sequence>MRPLEIFVLEHALKYQMGNAVKALRGRGHKQTVVHNLSSPYICLMYLIHVFSGYLTSTYKTISSWDPAVLKILLDVFQDMYSREKFTSEKFLVPLILRTRLLEIIIYAEKSLPPGFVLEKLDVYFPQPVETSYQDFAEKYSLKGKSVTWLQDTCKKSRQYIMNMVIKKKKMEGDSKDLEGFVETVKKLLDQVAVDLSKTIPSTGLERILAGEKLQLDPDTEQIIQTVTSKGSAISEKQLLQLLELQESMEHPVELKSLLDTP</sequence>
<organism evidence="1">
    <name type="scientific">Ornithodoros turicata</name>
    <dbReference type="NCBI Taxonomy" id="34597"/>
    <lineage>
        <taxon>Eukaryota</taxon>
        <taxon>Metazoa</taxon>
        <taxon>Ecdysozoa</taxon>
        <taxon>Arthropoda</taxon>
        <taxon>Chelicerata</taxon>
        <taxon>Arachnida</taxon>
        <taxon>Acari</taxon>
        <taxon>Parasitiformes</taxon>
        <taxon>Ixodida</taxon>
        <taxon>Ixodoidea</taxon>
        <taxon>Argasidae</taxon>
        <taxon>Ornithodorinae</taxon>
        <taxon>Ornithodoros</taxon>
    </lineage>
</organism>
<protein>
    <submittedName>
        <fullName evidence="1">Uncharacterized protein</fullName>
    </submittedName>
</protein>
<dbReference type="AlphaFoldDB" id="A0A2R5LAY7"/>
<evidence type="ECO:0000313" key="1">
    <source>
        <dbReference type="EMBL" id="MBY06683.1"/>
    </source>
</evidence>
<reference evidence="1" key="1">
    <citation type="submission" date="2018-03" db="EMBL/GenBank/DDBJ databases">
        <title>The relapsing fever spirochete Borrelia turicatae persists in the highly oxidative environment of its soft-bodied tick vector.</title>
        <authorList>
            <person name="Bourret T.J."/>
            <person name="Boyle W.K."/>
            <person name="Valenzuela J.G."/>
            <person name="Oliveira F."/>
            <person name="Lopez J.E."/>
        </authorList>
    </citation>
    <scope>NUCLEOTIDE SEQUENCE</scope>
    <source>
        <strain evidence="1">Kansas strain/isolate</strain>
        <tissue evidence="1">Salivary glands</tissue>
    </source>
</reference>
<accession>A0A2R5LAY7</accession>